<sequence length="211" mass="23608">MAGSPASRSDGSNVCVMMGFFMVVRVVPRISFEESSCQSYSMLESVTRVPRGDHVGVPASPVLRYAIRSSRSTVCPAGVLNVVSAIFNHLVVHFHKDLVILVAVLIHGEKRGSRCRLNTDDAATVANVRRRFACCPIAQGVKQLVSLEPFVVAIPRFHAVNDLELVFRLIPAENVFLDDIRRLNRRQRHCRSISGKKFESNQINRLIRERV</sequence>
<dbReference type="EMBL" id="BK015865">
    <property type="protein sequence ID" value="DAD70433.1"/>
    <property type="molecule type" value="Genomic_DNA"/>
</dbReference>
<organism evidence="1">
    <name type="scientific">Siphoviridae sp. ctnhN1</name>
    <dbReference type="NCBI Taxonomy" id="2827589"/>
    <lineage>
        <taxon>Viruses</taxon>
        <taxon>Duplodnaviria</taxon>
        <taxon>Heunggongvirae</taxon>
        <taxon>Uroviricota</taxon>
        <taxon>Caudoviricetes</taxon>
    </lineage>
</organism>
<evidence type="ECO:0000313" key="1">
    <source>
        <dbReference type="EMBL" id="DAD70433.1"/>
    </source>
</evidence>
<name>A0A8S5LKH0_9CAUD</name>
<reference evidence="1" key="1">
    <citation type="journal article" date="2021" name="Proc. Natl. Acad. Sci. U.S.A.">
        <title>A Catalog of Tens of Thousands of Viruses from Human Metagenomes Reveals Hidden Associations with Chronic Diseases.</title>
        <authorList>
            <person name="Tisza M.J."/>
            <person name="Buck C.B."/>
        </authorList>
    </citation>
    <scope>NUCLEOTIDE SEQUENCE</scope>
    <source>
        <strain evidence="1">CtnhN1</strain>
    </source>
</reference>
<protein>
    <submittedName>
        <fullName evidence="1">Uncharacterized protein</fullName>
    </submittedName>
</protein>
<accession>A0A8S5LKH0</accession>
<proteinExistence type="predicted"/>